<evidence type="ECO:0000256" key="2">
    <source>
        <dbReference type="SAM" id="Phobius"/>
    </source>
</evidence>
<feature type="transmembrane region" description="Helical" evidence="2">
    <location>
        <begin position="35"/>
        <end position="53"/>
    </location>
</feature>
<keyword evidence="2" id="KW-0472">Membrane</keyword>
<gene>
    <name evidence="3" type="primary">g11538</name>
    <name evidence="3" type="ORF">VP750_LOCUS10315</name>
</gene>
<name>A0ABP1G8B2_9CHLO</name>
<feature type="compositionally biased region" description="Polar residues" evidence="1">
    <location>
        <begin position="185"/>
        <end position="197"/>
    </location>
</feature>
<accession>A0ABP1G8B2</accession>
<keyword evidence="2" id="KW-0812">Transmembrane</keyword>
<comment type="caution">
    <text evidence="3">The sequence shown here is derived from an EMBL/GenBank/DDBJ whole genome shotgun (WGS) entry which is preliminary data.</text>
</comment>
<evidence type="ECO:0000313" key="3">
    <source>
        <dbReference type="EMBL" id="CAL5228409.1"/>
    </source>
</evidence>
<dbReference type="Proteomes" id="UP001497392">
    <property type="component" value="Unassembled WGS sequence"/>
</dbReference>
<keyword evidence="4" id="KW-1185">Reference proteome</keyword>
<feature type="region of interest" description="Disordered" evidence="1">
    <location>
        <begin position="162"/>
        <end position="240"/>
    </location>
</feature>
<evidence type="ECO:0000256" key="1">
    <source>
        <dbReference type="SAM" id="MobiDB-lite"/>
    </source>
</evidence>
<protein>
    <submittedName>
        <fullName evidence="3">G11538 protein</fullName>
    </submittedName>
</protein>
<organism evidence="3 4">
    <name type="scientific">Coccomyxa viridis</name>
    <dbReference type="NCBI Taxonomy" id="1274662"/>
    <lineage>
        <taxon>Eukaryota</taxon>
        <taxon>Viridiplantae</taxon>
        <taxon>Chlorophyta</taxon>
        <taxon>core chlorophytes</taxon>
        <taxon>Trebouxiophyceae</taxon>
        <taxon>Trebouxiophyceae incertae sedis</taxon>
        <taxon>Coccomyxaceae</taxon>
        <taxon>Coccomyxa</taxon>
    </lineage>
</organism>
<reference evidence="3 4" key="1">
    <citation type="submission" date="2024-06" db="EMBL/GenBank/DDBJ databases">
        <authorList>
            <person name="Kraege A."/>
            <person name="Thomma B."/>
        </authorList>
    </citation>
    <scope>NUCLEOTIDE SEQUENCE [LARGE SCALE GENOMIC DNA]</scope>
</reference>
<sequence>MAAVSPSLPPALAPSPSVSPAASDSQQNALRVPTFVFLSLAVLVIIISILLVWRHLYRTWRNVIPEELDADNMAAQQDKELSLIESQLHRSTPIVVLQPDSKVMCAHKDQVFMEAAKLNALDAEGPDRLSAPLDITATTPRDPTATPIITDPSALPADSAAMLRSASAGASHDGNHSRSGAFYQSPGQAGSSSSLHSQGAHADYGDDGGFHFRQPSFGQGQGQQRFSDRHRNSSAVSLASMAGSDVSTCSTTYVTELPEGSSLFYEGPSEYEP</sequence>
<dbReference type="EMBL" id="CAXHTA020000018">
    <property type="protein sequence ID" value="CAL5228409.1"/>
    <property type="molecule type" value="Genomic_DNA"/>
</dbReference>
<proteinExistence type="predicted"/>
<evidence type="ECO:0000313" key="4">
    <source>
        <dbReference type="Proteomes" id="UP001497392"/>
    </source>
</evidence>
<keyword evidence="2" id="KW-1133">Transmembrane helix</keyword>
<feature type="region of interest" description="Disordered" evidence="1">
    <location>
        <begin position="1"/>
        <end position="20"/>
    </location>
</feature>